<feature type="transmembrane region" description="Helical" evidence="3">
    <location>
        <begin position="137"/>
        <end position="161"/>
    </location>
</feature>
<feature type="transmembrane region" description="Helical" evidence="3">
    <location>
        <begin position="202"/>
        <end position="223"/>
    </location>
</feature>
<keyword evidence="1" id="KW-0769">Symport</keyword>
<proteinExistence type="inferred from homology"/>
<dbReference type="PANTHER" id="PTHR40033:SF1">
    <property type="entry name" value="CITRATE-SODIUM SYMPORTER"/>
    <property type="match status" value="1"/>
</dbReference>
<evidence type="ECO:0000256" key="2">
    <source>
        <dbReference type="SAM" id="Coils"/>
    </source>
</evidence>
<feature type="transmembrane region" description="Helical" evidence="3">
    <location>
        <begin position="416"/>
        <end position="436"/>
    </location>
</feature>
<evidence type="ECO:0000313" key="5">
    <source>
        <dbReference type="Proteomes" id="UP000295504"/>
    </source>
</evidence>
<comment type="similarity">
    <text evidence="1">Belongs to the 2-hydroxycarboxylate transporter (2-HCT) (TC 2.A.24) family.</text>
</comment>
<feature type="transmembrane region" description="Helical" evidence="3">
    <location>
        <begin position="71"/>
        <end position="92"/>
    </location>
</feature>
<evidence type="ECO:0000256" key="1">
    <source>
        <dbReference type="PIRNR" id="PIRNR005348"/>
    </source>
</evidence>
<dbReference type="AlphaFoldDB" id="A0A4R2TNA5"/>
<feature type="transmembrane region" description="Helical" evidence="3">
    <location>
        <begin position="264"/>
        <end position="282"/>
    </location>
</feature>
<feature type="transmembrane region" description="Helical" evidence="3">
    <location>
        <begin position="43"/>
        <end position="59"/>
    </location>
</feature>
<dbReference type="InterPro" id="IPR004679">
    <property type="entry name" value="2-OHcarboxylate_transport"/>
</dbReference>
<feature type="coiled-coil region" evidence="2">
    <location>
        <begin position="236"/>
        <end position="263"/>
    </location>
</feature>
<feature type="transmembrane region" description="Helical" evidence="3">
    <location>
        <begin position="167"/>
        <end position="190"/>
    </location>
</feature>
<dbReference type="Pfam" id="PF03390">
    <property type="entry name" value="2HCT"/>
    <property type="match status" value="1"/>
</dbReference>
<evidence type="ECO:0000313" key="4">
    <source>
        <dbReference type="EMBL" id="TCQ05198.1"/>
    </source>
</evidence>
<feature type="transmembrane region" description="Helical" evidence="3">
    <location>
        <begin position="12"/>
        <end position="37"/>
    </location>
</feature>
<dbReference type="PANTHER" id="PTHR40033">
    <property type="entry name" value="NA(+)-MALATE SYMPORTER"/>
    <property type="match status" value="1"/>
</dbReference>
<sequence length="437" mass="45907">MSTSTVSLNEKSGYRIMGMSIQLFAIITSVVLIATYMEVLPKGMIGAFALMMVIGAIFNEIGSRLPIVKDYLGGGPIVIIFGSAALVTYGILPEYSSAIMSNFMRGEGFLDFYIAALITGSILGMNRKLLIKASIRYLPAIIGGVVVSLGLVGLVGAVIGYGATEAILYIGVPIMGGGMGAGAVPLSQIFGTSLGADPADILSIMIPAVALGNAIAIVAAGLLDRLGKIKPQLTGNGELMEIKNKEDEKKEEQQEEKVELNLTMLGKGLLLAVTFFSFGTTIGKFFPAVHSYAWMIIAVAVVKALNILPREYEAAAFQWFQFVMTNLTGVLLVGIGVAFTNLQQIIDAFTIQYLILVAVTIVGAVIGSGIVGKLVGFYPIESSITAGLCMANMGGTGDVAVLSASDRMKLMPFAQISSRIGGAFMLILASALLGIFL</sequence>
<dbReference type="RefSeq" id="WP_132847670.1">
    <property type="nucleotide sequence ID" value="NZ_CP058648.1"/>
</dbReference>
<keyword evidence="1 3" id="KW-0472">Membrane</keyword>
<dbReference type="PIRSF" id="PIRSF005348">
    <property type="entry name" value="YxkH"/>
    <property type="match status" value="1"/>
</dbReference>
<dbReference type="EMBL" id="SLYC01000005">
    <property type="protein sequence ID" value="TCQ05198.1"/>
    <property type="molecule type" value="Genomic_DNA"/>
</dbReference>
<gene>
    <name evidence="4" type="ORF">EDD79_100513</name>
</gene>
<feature type="transmembrane region" description="Helical" evidence="3">
    <location>
        <begin position="112"/>
        <end position="130"/>
    </location>
</feature>
<dbReference type="GO" id="GO:0005886">
    <property type="term" value="C:plasma membrane"/>
    <property type="evidence" value="ECO:0007669"/>
    <property type="project" value="UniProtKB-UniRule"/>
</dbReference>
<organism evidence="4 5">
    <name type="scientific">Serpentinicella alkaliphila</name>
    <dbReference type="NCBI Taxonomy" id="1734049"/>
    <lineage>
        <taxon>Bacteria</taxon>
        <taxon>Bacillati</taxon>
        <taxon>Bacillota</taxon>
        <taxon>Clostridia</taxon>
        <taxon>Peptostreptococcales</taxon>
        <taxon>Natronincolaceae</taxon>
        <taxon>Serpentinicella</taxon>
    </lineage>
</organism>
<dbReference type="OrthoDB" id="8584824at2"/>
<dbReference type="GO" id="GO:0015293">
    <property type="term" value="F:symporter activity"/>
    <property type="evidence" value="ECO:0007669"/>
    <property type="project" value="UniProtKB-UniRule"/>
</dbReference>
<dbReference type="GO" id="GO:0008514">
    <property type="term" value="F:organic anion transmembrane transporter activity"/>
    <property type="evidence" value="ECO:0007669"/>
    <property type="project" value="InterPro"/>
</dbReference>
<keyword evidence="5" id="KW-1185">Reference proteome</keyword>
<feature type="transmembrane region" description="Helical" evidence="3">
    <location>
        <begin position="351"/>
        <end position="372"/>
    </location>
</feature>
<keyword evidence="2" id="KW-0175">Coiled coil</keyword>
<feature type="transmembrane region" description="Helical" evidence="3">
    <location>
        <begin position="289"/>
        <end position="307"/>
    </location>
</feature>
<reference evidence="4 5" key="1">
    <citation type="submission" date="2019-03" db="EMBL/GenBank/DDBJ databases">
        <title>Genomic Encyclopedia of Type Strains, Phase IV (KMG-IV): sequencing the most valuable type-strain genomes for metagenomic binning, comparative biology and taxonomic classification.</title>
        <authorList>
            <person name="Goeker M."/>
        </authorList>
    </citation>
    <scope>NUCLEOTIDE SEQUENCE [LARGE SCALE GENOMIC DNA]</scope>
    <source>
        <strain evidence="4 5">DSM 100013</strain>
    </source>
</reference>
<comment type="caution">
    <text evidence="4">The sequence shown here is derived from an EMBL/GenBank/DDBJ whole genome shotgun (WGS) entry which is preliminary data.</text>
</comment>
<keyword evidence="1" id="KW-0813">Transport</keyword>
<feature type="transmembrane region" description="Helical" evidence="3">
    <location>
        <begin position="319"/>
        <end position="339"/>
    </location>
</feature>
<keyword evidence="3" id="KW-1133">Transmembrane helix</keyword>
<dbReference type="Proteomes" id="UP000295504">
    <property type="component" value="Unassembled WGS sequence"/>
</dbReference>
<keyword evidence="3" id="KW-0812">Transmembrane</keyword>
<name>A0A4R2TNA5_9FIRM</name>
<accession>A0A4R2TNA5</accession>
<evidence type="ECO:0000256" key="3">
    <source>
        <dbReference type="SAM" id="Phobius"/>
    </source>
</evidence>
<protein>
    <submittedName>
        <fullName evidence="4">CCS family citrate carrier protein</fullName>
    </submittedName>
</protein>